<gene>
    <name evidence="1" type="ORF">GCM10025881_35940</name>
</gene>
<dbReference type="EMBL" id="BSVB01000001">
    <property type="protein sequence ID" value="GMA96770.1"/>
    <property type="molecule type" value="Genomic_DNA"/>
</dbReference>
<proteinExistence type="predicted"/>
<evidence type="ECO:0000313" key="1">
    <source>
        <dbReference type="EMBL" id="GMA96770.1"/>
    </source>
</evidence>
<organism evidence="1 2">
    <name type="scientific">Pseudolysinimonas kribbensis</name>
    <dbReference type="NCBI Taxonomy" id="433641"/>
    <lineage>
        <taxon>Bacteria</taxon>
        <taxon>Bacillati</taxon>
        <taxon>Actinomycetota</taxon>
        <taxon>Actinomycetes</taxon>
        <taxon>Micrococcales</taxon>
        <taxon>Microbacteriaceae</taxon>
        <taxon>Pseudolysinimonas</taxon>
    </lineage>
</organism>
<dbReference type="Proteomes" id="UP001157034">
    <property type="component" value="Unassembled WGS sequence"/>
</dbReference>
<reference evidence="2" key="1">
    <citation type="journal article" date="2019" name="Int. J. Syst. Evol. Microbiol.">
        <title>The Global Catalogue of Microorganisms (GCM) 10K type strain sequencing project: providing services to taxonomists for standard genome sequencing and annotation.</title>
        <authorList>
            <consortium name="The Broad Institute Genomics Platform"/>
            <consortium name="The Broad Institute Genome Sequencing Center for Infectious Disease"/>
            <person name="Wu L."/>
            <person name="Ma J."/>
        </authorList>
    </citation>
    <scope>NUCLEOTIDE SEQUENCE [LARGE SCALE GENOMIC DNA]</scope>
    <source>
        <strain evidence="2">NBRC 108894</strain>
    </source>
</reference>
<name>A0ABQ6KB84_9MICO</name>
<sequence length="60" mass="6989">MKLPKHKMPRLPGPRHLARARLSMVVRLLDFEAADLSDDPEKDDWWLAREARALEVGARR</sequence>
<accession>A0ABQ6KB84</accession>
<keyword evidence="2" id="KW-1185">Reference proteome</keyword>
<dbReference type="RefSeq" id="WP_284255282.1">
    <property type="nucleotide sequence ID" value="NZ_BAAAQO010000004.1"/>
</dbReference>
<evidence type="ECO:0000313" key="2">
    <source>
        <dbReference type="Proteomes" id="UP001157034"/>
    </source>
</evidence>
<comment type="caution">
    <text evidence="1">The sequence shown here is derived from an EMBL/GenBank/DDBJ whole genome shotgun (WGS) entry which is preliminary data.</text>
</comment>
<protein>
    <submittedName>
        <fullName evidence="1">Uncharacterized protein</fullName>
    </submittedName>
</protein>